<accession>A0ABY9YQV9</accession>
<gene>
    <name evidence="2" type="ORF">PDM29_01540</name>
</gene>
<dbReference type="RefSeq" id="WP_311192148.1">
    <property type="nucleotide sequence ID" value="NZ_CP115541.1"/>
</dbReference>
<feature type="transmembrane region" description="Helical" evidence="1">
    <location>
        <begin position="148"/>
        <end position="170"/>
    </location>
</feature>
<feature type="transmembrane region" description="Helical" evidence="1">
    <location>
        <begin position="113"/>
        <end position="136"/>
    </location>
</feature>
<keyword evidence="3" id="KW-1185">Reference proteome</keyword>
<protein>
    <submittedName>
        <fullName evidence="2">DUF998 domain-containing protein</fullName>
    </submittedName>
</protein>
<feature type="transmembrane region" description="Helical" evidence="1">
    <location>
        <begin position="53"/>
        <end position="73"/>
    </location>
</feature>
<sequence>MPSSIRAHASIAMVALLALCAFVLTALWTQWARDDLDWVQATLSLYLHGPWGLALRTAYCVLAVAIMLLAWSLHAGLQSPRRSAAAPLLFVVAGLGLMGVAIGDSWLPEMAPLLAPLVHGLAANTAFLCVSVAMLLQSWYLRADPRWSRWAALAWWWAWLCFALLWLHVLWRGPPRGAGQKLVIAVVVLWLAAVALQQWRQTRLELRKAGLCTSPCRATGVS</sequence>
<evidence type="ECO:0000313" key="2">
    <source>
        <dbReference type="EMBL" id="WNH52980.1"/>
    </source>
</evidence>
<dbReference type="InterPro" id="IPR009339">
    <property type="entry name" value="DUF998"/>
</dbReference>
<dbReference type="EMBL" id="CP115541">
    <property type="protein sequence ID" value="WNH52980.1"/>
    <property type="molecule type" value="Genomic_DNA"/>
</dbReference>
<keyword evidence="1" id="KW-0472">Membrane</keyword>
<dbReference type="Proteomes" id="UP001302072">
    <property type="component" value="Chromosome"/>
</dbReference>
<dbReference type="Pfam" id="PF06197">
    <property type="entry name" value="DUF998"/>
    <property type="match status" value="1"/>
</dbReference>
<evidence type="ECO:0000313" key="3">
    <source>
        <dbReference type="Proteomes" id="UP001302072"/>
    </source>
</evidence>
<keyword evidence="1" id="KW-0812">Transmembrane</keyword>
<organism evidence="2 3">
    <name type="scientific">Stenotrophomonas oahuensis</name>
    <dbReference type="NCBI Taxonomy" id="3003271"/>
    <lineage>
        <taxon>Bacteria</taxon>
        <taxon>Pseudomonadati</taxon>
        <taxon>Pseudomonadota</taxon>
        <taxon>Gammaproteobacteria</taxon>
        <taxon>Lysobacterales</taxon>
        <taxon>Lysobacteraceae</taxon>
        <taxon>Stenotrophomonas</taxon>
    </lineage>
</organism>
<feature type="transmembrane region" description="Helical" evidence="1">
    <location>
        <begin position="182"/>
        <end position="199"/>
    </location>
</feature>
<feature type="transmembrane region" description="Helical" evidence="1">
    <location>
        <begin position="85"/>
        <end position="107"/>
    </location>
</feature>
<keyword evidence="1" id="KW-1133">Transmembrane helix</keyword>
<reference evidence="2 3" key="1">
    <citation type="submission" date="2022-12" db="EMBL/GenBank/DDBJ databases">
        <title>Two new species, Stenotrophomonas aracearum and Stenotrophomonas oahuensis, isolated from Anthurium (Araceae family) in Hawaii.</title>
        <authorList>
            <person name="Chunag S.C."/>
            <person name="Dobhal S."/>
            <person name="Alvarez A."/>
            <person name="Arif M."/>
        </authorList>
    </citation>
    <scope>NUCLEOTIDE SEQUENCE [LARGE SCALE GENOMIC DNA]</scope>
    <source>
        <strain evidence="2 3">A5586</strain>
    </source>
</reference>
<proteinExistence type="predicted"/>
<name>A0ABY9YQV9_9GAMM</name>
<evidence type="ECO:0000256" key="1">
    <source>
        <dbReference type="SAM" id="Phobius"/>
    </source>
</evidence>